<evidence type="ECO:0000313" key="2">
    <source>
        <dbReference type="Proteomes" id="UP001595075"/>
    </source>
</evidence>
<dbReference type="Proteomes" id="UP001595075">
    <property type="component" value="Unassembled WGS sequence"/>
</dbReference>
<protein>
    <submittedName>
        <fullName evidence="1">Uncharacterized protein</fullName>
    </submittedName>
</protein>
<dbReference type="InterPro" id="IPR036412">
    <property type="entry name" value="HAD-like_sf"/>
</dbReference>
<organism evidence="1 2">
    <name type="scientific">Oculimacula yallundae</name>
    <dbReference type="NCBI Taxonomy" id="86028"/>
    <lineage>
        <taxon>Eukaryota</taxon>
        <taxon>Fungi</taxon>
        <taxon>Dikarya</taxon>
        <taxon>Ascomycota</taxon>
        <taxon>Pezizomycotina</taxon>
        <taxon>Leotiomycetes</taxon>
        <taxon>Helotiales</taxon>
        <taxon>Ploettnerulaceae</taxon>
        <taxon>Oculimacula</taxon>
    </lineage>
</organism>
<dbReference type="Gene3D" id="3.40.50.1000">
    <property type="entry name" value="HAD superfamily/HAD-like"/>
    <property type="match status" value="2"/>
</dbReference>
<dbReference type="InterPro" id="IPR050324">
    <property type="entry name" value="CDP-alcohol_PTase-I"/>
</dbReference>
<dbReference type="Pfam" id="PF13242">
    <property type="entry name" value="Hydrolase_like"/>
    <property type="match status" value="1"/>
</dbReference>
<accession>A0ABR4D480</accession>
<dbReference type="SUPFAM" id="SSF56784">
    <property type="entry name" value="HAD-like"/>
    <property type="match status" value="1"/>
</dbReference>
<name>A0ABR4D480_9HELO</name>
<keyword evidence="2" id="KW-1185">Reference proteome</keyword>
<gene>
    <name evidence="1" type="ORF">VTL71DRAFT_1114</name>
</gene>
<dbReference type="PANTHER" id="PTHR14269:SF57">
    <property type="entry name" value="SUPERFAMILY HYDROLASE, PUTATIVE (AFU_ORTHOLOGUE AFUA_2G02580)-RELATED"/>
    <property type="match status" value="1"/>
</dbReference>
<dbReference type="NCBIfam" id="TIGR01456">
    <property type="entry name" value="CECR5"/>
    <property type="match status" value="1"/>
</dbReference>
<reference evidence="1 2" key="1">
    <citation type="journal article" date="2024" name="Commun. Biol.">
        <title>Comparative genomic analysis of thermophilic fungi reveals convergent evolutionary adaptations and gene losses.</title>
        <authorList>
            <person name="Steindorff A.S."/>
            <person name="Aguilar-Pontes M.V."/>
            <person name="Robinson A.J."/>
            <person name="Andreopoulos B."/>
            <person name="LaButti K."/>
            <person name="Kuo A."/>
            <person name="Mondo S."/>
            <person name="Riley R."/>
            <person name="Otillar R."/>
            <person name="Haridas S."/>
            <person name="Lipzen A."/>
            <person name="Grimwood J."/>
            <person name="Schmutz J."/>
            <person name="Clum A."/>
            <person name="Reid I.D."/>
            <person name="Moisan M.C."/>
            <person name="Butler G."/>
            <person name="Nguyen T.T.M."/>
            <person name="Dewar K."/>
            <person name="Conant G."/>
            <person name="Drula E."/>
            <person name="Henrissat B."/>
            <person name="Hansel C."/>
            <person name="Singer S."/>
            <person name="Hutchinson M.I."/>
            <person name="de Vries R.P."/>
            <person name="Natvig D.O."/>
            <person name="Powell A.J."/>
            <person name="Tsang A."/>
            <person name="Grigoriev I.V."/>
        </authorList>
    </citation>
    <scope>NUCLEOTIDE SEQUENCE [LARGE SCALE GENOMIC DNA]</scope>
    <source>
        <strain evidence="1 2">CBS 494.80</strain>
    </source>
</reference>
<dbReference type="PANTHER" id="PTHR14269">
    <property type="entry name" value="CDP-DIACYLGLYCEROL--GLYCEROL-3-PHOSPHATE 3-PHOSPHATIDYLTRANSFERASE-RELATED"/>
    <property type="match status" value="1"/>
</dbReference>
<dbReference type="EMBL" id="JAZHXI010000001">
    <property type="protein sequence ID" value="KAL2076171.1"/>
    <property type="molecule type" value="Genomic_DNA"/>
</dbReference>
<comment type="caution">
    <text evidence="1">The sequence shown here is derived from an EMBL/GenBank/DDBJ whole genome shotgun (WGS) entry which is preliminary data.</text>
</comment>
<dbReference type="InterPro" id="IPR006353">
    <property type="entry name" value="HAD-SF_hydro_IIA_CECR5"/>
</dbReference>
<dbReference type="Pfam" id="PF13344">
    <property type="entry name" value="Hydrolase_6"/>
    <property type="match status" value="1"/>
</dbReference>
<sequence length="327" mass="36094">MSRGYRCHNIPQRKQDPLHLLTNGGGKTEDVRAADMAKKLGIPVLPSQFIQAHTPFKNQVNSLAEKAVLVLGGVGDQCREVAEYYGFRKVITSADIIAAFPNIYPFNEIHGDFFANTARPLMAAGQPSPEVAAIFIYSSPRDWGMDLQILTDLFLSEKGKLGTTSPLNGNISLPNKGYLQDQQPHLFLANPDLTFATNHNLPRICQGAFKQCLKGLWSVLTGTEFIEGVHYTQIGKPTQLQFEYGEQALRQVAGKELRQVYMVGDGPRSDIAGANNYVSRHGSNWSSILVQTGIHQAGTIPEHLPTKEVQNIMNAVRWALEQEGVHC</sequence>
<evidence type="ECO:0000313" key="1">
    <source>
        <dbReference type="EMBL" id="KAL2076171.1"/>
    </source>
</evidence>
<dbReference type="InterPro" id="IPR023214">
    <property type="entry name" value="HAD_sf"/>
</dbReference>
<proteinExistence type="predicted"/>
<dbReference type="InterPro" id="IPR006357">
    <property type="entry name" value="HAD-SF_hydro_IIA"/>
</dbReference>